<dbReference type="EMBL" id="CP002057">
    <property type="protein sequence ID" value="ADI36745.1"/>
    <property type="molecule type" value="Genomic_DNA"/>
</dbReference>
<dbReference type="eggNOG" id="arCOG04875">
    <property type="taxonomic scope" value="Archaea"/>
</dbReference>
<dbReference type="Gene3D" id="3.30.930.10">
    <property type="entry name" value="Bira Bifunctional Protein, Domain 2"/>
    <property type="match status" value="1"/>
</dbReference>
<keyword evidence="2" id="KW-1185">Reference proteome</keyword>
<dbReference type="KEGG" id="mvo:Mvol_1088"/>
<dbReference type="Pfam" id="PF04017">
    <property type="entry name" value="DUF366"/>
    <property type="match status" value="1"/>
</dbReference>
<dbReference type="InterPro" id="IPR007162">
    <property type="entry name" value="DUF366"/>
</dbReference>
<sequence length="209" mass="23548">MESNSFDYNKLDFNSICGIKLNDKMDYTGVEIEPLWAFKAFDVQKDSIVGFIGAMEVKIANMKDLKDVKEEAEYEVPISSKRAINFIVEHFDNNDLKTTYLRQRMLVNIVKEVIELKAGIKILKTGDDLYYNGKKLSVCIACKGITSGKIHLGINITSEGTPEHVSAIGLLEMGVSESDLTDILESILTEYCTEIDKIERDIRKTLPLI</sequence>
<dbReference type="InterPro" id="IPR045864">
    <property type="entry name" value="aa-tRNA-synth_II/BPL/LPL"/>
</dbReference>
<proteinExistence type="predicted"/>
<dbReference type="OrthoDB" id="70011at2157"/>
<dbReference type="STRING" id="456320.Mvol_1088"/>
<accession>D7DUD5</accession>
<dbReference type="Proteomes" id="UP000007722">
    <property type="component" value="Chromosome"/>
</dbReference>
<dbReference type="PIRSF" id="PIRSF006503">
    <property type="entry name" value="UCP006503"/>
    <property type="match status" value="1"/>
</dbReference>
<evidence type="ECO:0000313" key="1">
    <source>
        <dbReference type="EMBL" id="ADI36745.1"/>
    </source>
</evidence>
<evidence type="ECO:0008006" key="3">
    <source>
        <dbReference type="Google" id="ProtNLM"/>
    </source>
</evidence>
<reference evidence="1 2" key="1">
    <citation type="submission" date="2010-05" db="EMBL/GenBank/DDBJ databases">
        <title>Complete sequence of Methanococcus voltae A3.</title>
        <authorList>
            <consortium name="US DOE Joint Genome Institute"/>
            <person name="Lucas S."/>
            <person name="Copeland A."/>
            <person name="Lapidus A."/>
            <person name="Cheng J.-F."/>
            <person name="Bruce D."/>
            <person name="Goodwin L."/>
            <person name="Pitluck S."/>
            <person name="Lowry S."/>
            <person name="Clum A."/>
            <person name="Land M."/>
            <person name="Hauser L."/>
            <person name="Kyrpides N."/>
            <person name="Mikhailova N."/>
            <person name="Whitman W.B."/>
            <person name="Woyke T."/>
        </authorList>
    </citation>
    <scope>NUCLEOTIDE SEQUENCE [LARGE SCALE GENOMIC DNA]</scope>
    <source>
        <strain evidence="2">ATCC BAA-1334 / A3</strain>
    </source>
</reference>
<organism evidence="1 2">
    <name type="scientific">Methanococcus voltae (strain ATCC BAA-1334 / A3)</name>
    <dbReference type="NCBI Taxonomy" id="456320"/>
    <lineage>
        <taxon>Archaea</taxon>
        <taxon>Methanobacteriati</taxon>
        <taxon>Methanobacteriota</taxon>
        <taxon>Methanomada group</taxon>
        <taxon>Methanococci</taxon>
        <taxon>Methanococcales</taxon>
        <taxon>Methanococcaceae</taxon>
        <taxon>Methanococcus</taxon>
    </lineage>
</organism>
<dbReference type="InParanoid" id="D7DUD5"/>
<evidence type="ECO:0000313" key="2">
    <source>
        <dbReference type="Proteomes" id="UP000007722"/>
    </source>
</evidence>
<gene>
    <name evidence="1" type="ordered locus">Mvol_1088</name>
</gene>
<dbReference type="HOGENOM" id="CLU_113977_0_0_2"/>
<protein>
    <recommendedName>
        <fullName evidence="3">DUF366 domain-containing protein</fullName>
    </recommendedName>
</protein>
<dbReference type="AlphaFoldDB" id="D7DUD5"/>
<name>D7DUD5_METV3</name>
<dbReference type="SUPFAM" id="SSF55681">
    <property type="entry name" value="Class II aaRS and biotin synthetases"/>
    <property type="match status" value="1"/>
</dbReference>